<name>A0A9I9EI50_CUCME</name>
<reference evidence="1" key="1">
    <citation type="submission" date="2023-03" db="UniProtKB">
        <authorList>
            <consortium name="EnsemblPlants"/>
        </authorList>
    </citation>
    <scope>IDENTIFICATION</scope>
</reference>
<sequence length="44" mass="5195">MTLSMKDTCFIYLSRSNWSFGPKRIFDNEFGYSSSPLLKTHQFL</sequence>
<proteinExistence type="predicted"/>
<dbReference type="AlphaFoldDB" id="A0A9I9EI50"/>
<organism evidence="1">
    <name type="scientific">Cucumis melo</name>
    <name type="common">Muskmelon</name>
    <dbReference type="NCBI Taxonomy" id="3656"/>
    <lineage>
        <taxon>Eukaryota</taxon>
        <taxon>Viridiplantae</taxon>
        <taxon>Streptophyta</taxon>
        <taxon>Embryophyta</taxon>
        <taxon>Tracheophyta</taxon>
        <taxon>Spermatophyta</taxon>
        <taxon>Magnoliopsida</taxon>
        <taxon>eudicotyledons</taxon>
        <taxon>Gunneridae</taxon>
        <taxon>Pentapetalae</taxon>
        <taxon>rosids</taxon>
        <taxon>fabids</taxon>
        <taxon>Cucurbitales</taxon>
        <taxon>Cucurbitaceae</taxon>
        <taxon>Benincaseae</taxon>
        <taxon>Cucumis</taxon>
    </lineage>
</organism>
<protein>
    <submittedName>
        <fullName evidence="1">Uncharacterized protein</fullName>
    </submittedName>
</protein>
<evidence type="ECO:0000313" key="1">
    <source>
        <dbReference type="EnsemblPlants" id="MELO3C034103.2.1"/>
    </source>
</evidence>
<accession>A0A9I9EI50</accession>
<dbReference type="Gramene" id="MELO3C034103.2.1">
    <property type="protein sequence ID" value="MELO3C034103.2.1"/>
    <property type="gene ID" value="MELO3C034103.2"/>
</dbReference>
<dbReference type="EnsemblPlants" id="MELO3C034103.2.1">
    <property type="protein sequence ID" value="MELO3C034103.2.1"/>
    <property type="gene ID" value="MELO3C034103.2"/>
</dbReference>